<dbReference type="EMBL" id="JAOVQM010000002">
    <property type="protein sequence ID" value="MCV2231766.1"/>
    <property type="molecule type" value="Genomic_DNA"/>
</dbReference>
<evidence type="ECO:0000313" key="3">
    <source>
        <dbReference type="Proteomes" id="UP001177160"/>
    </source>
</evidence>
<accession>A0ABT2Y4W0</accession>
<feature type="transmembrane region" description="Helical" evidence="1">
    <location>
        <begin position="31"/>
        <end position="55"/>
    </location>
</feature>
<keyword evidence="3" id="KW-1185">Reference proteome</keyword>
<evidence type="ECO:0008006" key="4">
    <source>
        <dbReference type="Google" id="ProtNLM"/>
    </source>
</evidence>
<organism evidence="2 3">
    <name type="scientific">Paracholeplasma manati</name>
    <dbReference type="NCBI Taxonomy" id="591373"/>
    <lineage>
        <taxon>Bacteria</taxon>
        <taxon>Bacillati</taxon>
        <taxon>Mycoplasmatota</taxon>
        <taxon>Mollicutes</taxon>
        <taxon>Acholeplasmatales</taxon>
        <taxon>Acholeplasmataceae</taxon>
        <taxon>Paracholeplasma</taxon>
    </lineage>
</organism>
<reference evidence="2" key="1">
    <citation type="submission" date="2022-09" db="EMBL/GenBank/DDBJ databases">
        <title>Novel Mycoplasma species identified in domestic and wild animals.</title>
        <authorList>
            <person name="Volokhov D.V."/>
            <person name="Furtak V.A."/>
            <person name="Zagorodnyaya T.A."/>
        </authorList>
    </citation>
    <scope>NUCLEOTIDE SEQUENCE</scope>
    <source>
        <strain evidence="2">Oakley</strain>
    </source>
</reference>
<feature type="transmembrane region" description="Helical" evidence="1">
    <location>
        <begin position="62"/>
        <end position="85"/>
    </location>
</feature>
<evidence type="ECO:0000256" key="1">
    <source>
        <dbReference type="SAM" id="Phobius"/>
    </source>
</evidence>
<keyword evidence="1" id="KW-1133">Transmembrane helix</keyword>
<protein>
    <recommendedName>
        <fullName evidence="4">RHS repeat-associated core domain-containing protein</fullName>
    </recommendedName>
</protein>
<name>A0ABT2Y4W0_9MOLU</name>
<keyword evidence="1" id="KW-0472">Membrane</keyword>
<evidence type="ECO:0000313" key="2">
    <source>
        <dbReference type="EMBL" id="MCV2231766.1"/>
    </source>
</evidence>
<proteinExistence type="predicted"/>
<sequence>MSLLTLNTSGENLYTYTANNPVNLIDPDGNFALSIFITSVVVGALIGAGLGWYSAVQNDSDILTGIIVGALLGASDGAVIGLGGVYLASGVSSLISKGITDMVSIAFFGGAIGSLQSYALAFSLGGLTGGFLDKLGKATTFGQKVLQFGIKFISDVAVRPALSQGIDMGLGKQKTWNWNQYGYDVASRGLTYFIP</sequence>
<keyword evidence="1" id="KW-0812">Transmembrane</keyword>
<feature type="transmembrane region" description="Helical" evidence="1">
    <location>
        <begin position="105"/>
        <end position="127"/>
    </location>
</feature>
<dbReference type="Proteomes" id="UP001177160">
    <property type="component" value="Unassembled WGS sequence"/>
</dbReference>
<comment type="caution">
    <text evidence="2">The sequence shown here is derived from an EMBL/GenBank/DDBJ whole genome shotgun (WGS) entry which is preliminary data.</text>
</comment>
<dbReference type="RefSeq" id="WP_263607919.1">
    <property type="nucleotide sequence ID" value="NZ_JAOVQM010000002.1"/>
</dbReference>
<gene>
    <name evidence="2" type="ORF">N7548_02890</name>
</gene>